<comment type="caution">
    <text evidence="3">The sequence shown here is derived from an EMBL/GenBank/DDBJ whole genome shotgun (WGS) entry which is preliminary data.</text>
</comment>
<dbReference type="GO" id="GO:0016020">
    <property type="term" value="C:membrane"/>
    <property type="evidence" value="ECO:0007669"/>
    <property type="project" value="TreeGrafter"/>
</dbReference>
<keyword evidence="1" id="KW-0812">Transmembrane</keyword>
<dbReference type="AlphaFoldDB" id="A0A3A8AIF3"/>
<organism evidence="3 4">
    <name type="scientific">Oceaniradius stylonematis</name>
    <dbReference type="NCBI Taxonomy" id="2184161"/>
    <lineage>
        <taxon>Bacteria</taxon>
        <taxon>Pseudomonadati</taxon>
        <taxon>Pseudomonadota</taxon>
        <taxon>Alphaproteobacteria</taxon>
        <taxon>Hyphomicrobiales</taxon>
        <taxon>Ahrensiaceae</taxon>
        <taxon>Oceaniradius</taxon>
    </lineage>
</organism>
<accession>A0A3A8AIF3</accession>
<dbReference type="GO" id="GO:0016787">
    <property type="term" value="F:hydrolase activity"/>
    <property type="evidence" value="ECO:0007669"/>
    <property type="project" value="UniProtKB-KW"/>
</dbReference>
<keyword evidence="1" id="KW-1133">Transmembrane helix</keyword>
<dbReference type="Gene3D" id="3.40.50.1820">
    <property type="entry name" value="alpha/beta hydrolase"/>
    <property type="match status" value="1"/>
</dbReference>
<evidence type="ECO:0000259" key="2">
    <source>
        <dbReference type="Pfam" id="PF12146"/>
    </source>
</evidence>
<dbReference type="EMBL" id="QFWV02000007">
    <property type="protein sequence ID" value="RKF06434.1"/>
    <property type="molecule type" value="Genomic_DNA"/>
</dbReference>
<keyword evidence="1" id="KW-0472">Membrane</keyword>
<dbReference type="InterPro" id="IPR050266">
    <property type="entry name" value="AB_hydrolase_sf"/>
</dbReference>
<dbReference type="InterPro" id="IPR022742">
    <property type="entry name" value="Hydrolase_4"/>
</dbReference>
<reference evidence="3 4" key="1">
    <citation type="journal article" date="2018" name="Int. J. Syst. Bacteriol.">
        <title>Oceaniradius stylonemae gen. nov., sp. nov., isolated from a red alga, Stylonema cornu-cervi.</title>
        <authorList>
            <person name="Jeong S."/>
        </authorList>
    </citation>
    <scope>NUCLEOTIDE SEQUENCE [LARGE SCALE GENOMIC DNA]</scope>
    <source>
        <strain evidence="3 4">StC1</strain>
    </source>
</reference>
<dbReference type="OrthoDB" id="5416147at2"/>
<feature type="domain" description="Serine aminopeptidase S33" evidence="2">
    <location>
        <begin position="123"/>
        <end position="298"/>
    </location>
</feature>
<sequence length="341" mass="36915">MTDTPQPAPRADRPPRKRSRIKTVLYIIIALIIVLAGLWVFGPREPVDTALRFDPATIGEDIDAYMAAHEAQFDDIVEGAEMQLIWAFPASKAKTPVALVYIHGFSASPGEIRPAPDMAAEALGANLFYTRLVGHGRSDEAMAEPTVQDWLDDVAEAIAIGERLGERVVLIGTSTGGTLAAIAALHPDLKDRIAGIVFVSPNFKVQASGSQILTAPFARQLVPLVAGAERSFEPENELHAKFWTERYPSVALLPMAASVAHANAQFYQNTDIPALFVFSDDDRVVDHTVTRQIADRWGGPAEIVAVAESDDPYNHVIAGDALSPSNNQMMADTIARWVSAL</sequence>
<evidence type="ECO:0000313" key="4">
    <source>
        <dbReference type="Proteomes" id="UP000246132"/>
    </source>
</evidence>
<keyword evidence="4" id="KW-1185">Reference proteome</keyword>
<evidence type="ECO:0000313" key="3">
    <source>
        <dbReference type="EMBL" id="RKF06434.1"/>
    </source>
</evidence>
<evidence type="ECO:0000256" key="1">
    <source>
        <dbReference type="SAM" id="Phobius"/>
    </source>
</evidence>
<dbReference type="Proteomes" id="UP000246132">
    <property type="component" value="Unassembled WGS sequence"/>
</dbReference>
<dbReference type="Pfam" id="PF12146">
    <property type="entry name" value="Hydrolase_4"/>
    <property type="match status" value="1"/>
</dbReference>
<dbReference type="PANTHER" id="PTHR43798:SF33">
    <property type="entry name" value="HYDROLASE, PUTATIVE (AFU_ORTHOLOGUE AFUA_2G14860)-RELATED"/>
    <property type="match status" value="1"/>
</dbReference>
<gene>
    <name evidence="3" type="ORF">DEM25_012560</name>
</gene>
<dbReference type="RefSeq" id="WP_109766075.1">
    <property type="nucleotide sequence ID" value="NZ_QFWV02000007.1"/>
</dbReference>
<dbReference type="PANTHER" id="PTHR43798">
    <property type="entry name" value="MONOACYLGLYCEROL LIPASE"/>
    <property type="match status" value="1"/>
</dbReference>
<dbReference type="InterPro" id="IPR029058">
    <property type="entry name" value="AB_hydrolase_fold"/>
</dbReference>
<dbReference type="SUPFAM" id="SSF53474">
    <property type="entry name" value="alpha/beta-Hydrolases"/>
    <property type="match status" value="1"/>
</dbReference>
<name>A0A3A8AIF3_9HYPH</name>
<protein>
    <submittedName>
        <fullName evidence="3">Alpha/beta fold hydrolase</fullName>
    </submittedName>
</protein>
<keyword evidence="3" id="KW-0378">Hydrolase</keyword>
<proteinExistence type="predicted"/>
<feature type="transmembrane region" description="Helical" evidence="1">
    <location>
        <begin position="23"/>
        <end position="42"/>
    </location>
</feature>